<protein>
    <submittedName>
        <fullName evidence="3">Alpha/beta hydrolase</fullName>
    </submittedName>
</protein>
<dbReference type="InterPro" id="IPR050300">
    <property type="entry name" value="GDXG_lipolytic_enzyme"/>
</dbReference>
<accession>A0ABS1VDV8</accession>
<dbReference type="Pfam" id="PF12146">
    <property type="entry name" value="Hydrolase_4"/>
    <property type="match status" value="1"/>
</dbReference>
<dbReference type="InterPro" id="IPR022742">
    <property type="entry name" value="Hydrolase_4"/>
</dbReference>
<reference evidence="3 4" key="1">
    <citation type="submission" date="2021-01" db="EMBL/GenBank/DDBJ databases">
        <title>Actinoplanes sp. nov. LDG1-01 isolated from lichen.</title>
        <authorList>
            <person name="Saeng-In P."/>
            <person name="Phongsopitanun W."/>
            <person name="Kanchanasin P."/>
            <person name="Yuki M."/>
            <person name="Kudo T."/>
            <person name="Ohkuma M."/>
            <person name="Tanasupawat S."/>
        </authorList>
    </citation>
    <scope>NUCLEOTIDE SEQUENCE [LARGE SCALE GENOMIC DNA]</scope>
    <source>
        <strain evidence="3 4">LDG1-01</strain>
    </source>
</reference>
<dbReference type="EMBL" id="JAENHO010000001">
    <property type="protein sequence ID" value="MBL7252866.1"/>
    <property type="molecule type" value="Genomic_DNA"/>
</dbReference>
<dbReference type="InterPro" id="IPR029058">
    <property type="entry name" value="AB_hydrolase_fold"/>
</dbReference>
<proteinExistence type="predicted"/>
<dbReference type="Proteomes" id="UP000598996">
    <property type="component" value="Unassembled WGS sequence"/>
</dbReference>
<dbReference type="RefSeq" id="WP_202989215.1">
    <property type="nucleotide sequence ID" value="NZ_JAENHO010000001.1"/>
</dbReference>
<dbReference type="GO" id="GO:0016787">
    <property type="term" value="F:hydrolase activity"/>
    <property type="evidence" value="ECO:0007669"/>
    <property type="project" value="UniProtKB-KW"/>
</dbReference>
<sequence>MDVLLVLGPDLVADRELLTKLAGDTAWDLDAGLQVVDAATAAELAAHDGPAVVVPADPALMAAAPANTVFYDLTVAHPASPQHLHGRGVWGLAWAIKHAVHRLRHPAERIAYGGHAEQWADERLPTRPDPAQTTQNPAGVAAAALPTGPVSTDLPTGAADAPSVAPVGILIHGGFWRSNWAADLMDALAIDLTARGWVSWNLEYRRPDRNGWAATTQDLAAGLAKARERHPGAPIVLFGHSAGGQLALRLAADDPDITLAVSLAGVLDLHEGQRRFLGEGAITTALGGGPAEVPDVYAASDPMTRLPLASPALLVQGSGDSLDLIDINRRFAAASKITLLELPGDHFDVIAPGSPIWAATMEAVVSRT</sequence>
<evidence type="ECO:0000313" key="4">
    <source>
        <dbReference type="Proteomes" id="UP000598996"/>
    </source>
</evidence>
<comment type="caution">
    <text evidence="3">The sequence shown here is derived from an EMBL/GenBank/DDBJ whole genome shotgun (WGS) entry which is preliminary data.</text>
</comment>
<keyword evidence="1 3" id="KW-0378">Hydrolase</keyword>
<evidence type="ECO:0000313" key="3">
    <source>
        <dbReference type="EMBL" id="MBL7252866.1"/>
    </source>
</evidence>
<organism evidence="3 4">
    <name type="scientific">Paractinoplanes lichenicola</name>
    <dbReference type="NCBI Taxonomy" id="2802976"/>
    <lineage>
        <taxon>Bacteria</taxon>
        <taxon>Bacillati</taxon>
        <taxon>Actinomycetota</taxon>
        <taxon>Actinomycetes</taxon>
        <taxon>Micromonosporales</taxon>
        <taxon>Micromonosporaceae</taxon>
        <taxon>Paractinoplanes</taxon>
    </lineage>
</organism>
<evidence type="ECO:0000259" key="2">
    <source>
        <dbReference type="Pfam" id="PF12146"/>
    </source>
</evidence>
<gene>
    <name evidence="3" type="ORF">JKJ07_00935</name>
</gene>
<feature type="domain" description="Serine aminopeptidase S33" evidence="2">
    <location>
        <begin position="208"/>
        <end position="272"/>
    </location>
</feature>
<dbReference type="SUPFAM" id="SSF53474">
    <property type="entry name" value="alpha/beta-Hydrolases"/>
    <property type="match status" value="1"/>
</dbReference>
<dbReference type="PANTHER" id="PTHR48081">
    <property type="entry name" value="AB HYDROLASE SUPERFAMILY PROTEIN C4A8.06C"/>
    <property type="match status" value="1"/>
</dbReference>
<dbReference type="Gene3D" id="3.40.50.1820">
    <property type="entry name" value="alpha/beta hydrolase"/>
    <property type="match status" value="1"/>
</dbReference>
<keyword evidence="4" id="KW-1185">Reference proteome</keyword>
<evidence type="ECO:0000256" key="1">
    <source>
        <dbReference type="ARBA" id="ARBA00022801"/>
    </source>
</evidence>
<dbReference type="PANTHER" id="PTHR48081:SF33">
    <property type="entry name" value="KYNURENINE FORMAMIDASE"/>
    <property type="match status" value="1"/>
</dbReference>
<name>A0ABS1VDV8_9ACTN</name>